<protein>
    <submittedName>
        <fullName evidence="1">Uncharacterized protein</fullName>
    </submittedName>
</protein>
<dbReference type="EMBL" id="GGEC01077078">
    <property type="protein sequence ID" value="MBX57562.1"/>
    <property type="molecule type" value="Transcribed_RNA"/>
</dbReference>
<name>A0A2P2PS82_RHIMU</name>
<dbReference type="PROSITE" id="PS51257">
    <property type="entry name" value="PROKAR_LIPOPROTEIN"/>
    <property type="match status" value="1"/>
</dbReference>
<sequence length="50" mass="5747">MRSSVLNLLLFLVEKMVSLHSIAILSCYVCLQIINLMQKVKSCIILFYLT</sequence>
<reference evidence="1" key="1">
    <citation type="submission" date="2018-02" db="EMBL/GenBank/DDBJ databases">
        <title>Rhizophora mucronata_Transcriptome.</title>
        <authorList>
            <person name="Meera S.P."/>
            <person name="Sreeshan A."/>
            <person name="Augustine A."/>
        </authorList>
    </citation>
    <scope>NUCLEOTIDE SEQUENCE</scope>
    <source>
        <tissue evidence="1">Leaf</tissue>
    </source>
</reference>
<accession>A0A2P2PS82</accession>
<organism evidence="1">
    <name type="scientific">Rhizophora mucronata</name>
    <name type="common">Asiatic mangrove</name>
    <dbReference type="NCBI Taxonomy" id="61149"/>
    <lineage>
        <taxon>Eukaryota</taxon>
        <taxon>Viridiplantae</taxon>
        <taxon>Streptophyta</taxon>
        <taxon>Embryophyta</taxon>
        <taxon>Tracheophyta</taxon>
        <taxon>Spermatophyta</taxon>
        <taxon>Magnoliopsida</taxon>
        <taxon>eudicotyledons</taxon>
        <taxon>Gunneridae</taxon>
        <taxon>Pentapetalae</taxon>
        <taxon>rosids</taxon>
        <taxon>fabids</taxon>
        <taxon>Malpighiales</taxon>
        <taxon>Rhizophoraceae</taxon>
        <taxon>Rhizophora</taxon>
    </lineage>
</organism>
<proteinExistence type="predicted"/>
<dbReference type="AlphaFoldDB" id="A0A2P2PS82"/>
<evidence type="ECO:0000313" key="1">
    <source>
        <dbReference type="EMBL" id="MBX57562.1"/>
    </source>
</evidence>